<organism evidence="1 2">
    <name type="scientific">Russula earlei</name>
    <dbReference type="NCBI Taxonomy" id="71964"/>
    <lineage>
        <taxon>Eukaryota</taxon>
        <taxon>Fungi</taxon>
        <taxon>Dikarya</taxon>
        <taxon>Basidiomycota</taxon>
        <taxon>Agaricomycotina</taxon>
        <taxon>Agaricomycetes</taxon>
        <taxon>Russulales</taxon>
        <taxon>Russulaceae</taxon>
        <taxon>Russula</taxon>
    </lineage>
</organism>
<proteinExistence type="predicted"/>
<name>A0ACC0U2C4_9AGAM</name>
<keyword evidence="2" id="KW-1185">Reference proteome</keyword>
<sequence>MGGKSTIHVPPLSAPHPLLRSLPPFTHLPADLVDLLNQTYFLHLLANDPSKVLPPGKSLLSVLSQPSVRQDRDDEPPALHEKVEEMIHKAFWDEALGTLSSTEPSTQLPRLKLLFNDLRTMLLPLFPAGHSILAVLSAPLGPTSSPLLTALNHCRETLAALRERCASARDAYIDSLSASLADPPTDPLDLAKLVVDTVRSILKFAETMKDDLSQFVLGTMGEAQLAASVANQAHIRERALVLDLWEQSVVREDIAAWLSDLSPPHALIVVPPSRKWVLRVVQALGATDPVACPLPTKPLAPENDMPPPVPNTLPPPFFFSTPQLLYIQNVLQAIVIAAALRTLLPATASPPEDFMYRIWTLLLASVNDEGLQGDTRLVNLADELVRALSLTDPEATKQLRSAVARTVRTSDPVFLLLQQRLLSALAERLSHAPVAIERKDAPEKIRTGRGERSPSVANEKRSKGELEVKGFSGPVLSVAIQEVLGMLQEVVLWIERIWADLFEPSNTVTLAGIDGGTIKIL</sequence>
<accession>A0ACC0U2C4</accession>
<dbReference type="Proteomes" id="UP001207468">
    <property type="component" value="Unassembled WGS sequence"/>
</dbReference>
<reference evidence="1" key="1">
    <citation type="submission" date="2021-03" db="EMBL/GenBank/DDBJ databases">
        <title>Evolutionary priming and transition to the ectomycorrhizal habit in an iconic lineage of mushroom-forming fungi: is preadaptation a requirement?</title>
        <authorList>
            <consortium name="DOE Joint Genome Institute"/>
            <person name="Looney B.P."/>
            <person name="Miyauchi S."/>
            <person name="Morin E."/>
            <person name="Drula E."/>
            <person name="Courty P.E."/>
            <person name="Chicoki N."/>
            <person name="Fauchery L."/>
            <person name="Kohler A."/>
            <person name="Kuo A."/>
            <person name="LaButti K."/>
            <person name="Pangilinan J."/>
            <person name="Lipzen A."/>
            <person name="Riley R."/>
            <person name="Andreopoulos W."/>
            <person name="He G."/>
            <person name="Johnson J."/>
            <person name="Barry K.W."/>
            <person name="Grigoriev I.V."/>
            <person name="Nagy L."/>
            <person name="Hibbett D."/>
            <person name="Henrissat B."/>
            <person name="Matheny P.B."/>
            <person name="Labbe J."/>
            <person name="Martin A.F."/>
        </authorList>
    </citation>
    <scope>NUCLEOTIDE SEQUENCE</scope>
    <source>
        <strain evidence="1">BPL698</strain>
    </source>
</reference>
<dbReference type="EMBL" id="JAGFNK010000233">
    <property type="protein sequence ID" value="KAI9456625.1"/>
    <property type="molecule type" value="Genomic_DNA"/>
</dbReference>
<comment type="caution">
    <text evidence="1">The sequence shown here is derived from an EMBL/GenBank/DDBJ whole genome shotgun (WGS) entry which is preliminary data.</text>
</comment>
<evidence type="ECO:0000313" key="2">
    <source>
        <dbReference type="Proteomes" id="UP001207468"/>
    </source>
</evidence>
<gene>
    <name evidence="1" type="ORF">F5148DRAFT_1223978</name>
</gene>
<evidence type="ECO:0000313" key="1">
    <source>
        <dbReference type="EMBL" id="KAI9456625.1"/>
    </source>
</evidence>
<protein>
    <submittedName>
        <fullName evidence="1">Uncharacterized protein</fullName>
    </submittedName>
</protein>